<sequence length="72" mass="8045">MANNVCCTVTLEEGRNWLAIDHKVWLAEVGPKNRPGSLLAELRTIFSLYWGVGCTWPSGPTRRMLSALTKEV</sequence>
<evidence type="ECO:0000313" key="2">
    <source>
        <dbReference type="Proteomes" id="UP000046067"/>
    </source>
</evidence>
<accession>A0A085T7V6</accession>
<evidence type="ECO:0000313" key="1">
    <source>
        <dbReference type="EMBL" id="CSC86558.1"/>
    </source>
</evidence>
<proteinExistence type="predicted"/>
<dbReference type="Proteomes" id="UP000046067">
    <property type="component" value="Unassembled WGS sequence"/>
</dbReference>
<protein>
    <submittedName>
        <fullName evidence="1">Uncharacterized protein</fullName>
    </submittedName>
</protein>
<gene>
    <name evidence="1" type="ORF">ERS013201_03766</name>
</gene>
<name>A0A085T7V6_VIBCL</name>
<organism evidence="1 2">
    <name type="scientific">Vibrio cholerae</name>
    <dbReference type="NCBI Taxonomy" id="666"/>
    <lineage>
        <taxon>Bacteria</taxon>
        <taxon>Pseudomonadati</taxon>
        <taxon>Pseudomonadota</taxon>
        <taxon>Gammaproteobacteria</taxon>
        <taxon>Vibrionales</taxon>
        <taxon>Vibrionaceae</taxon>
        <taxon>Vibrio</taxon>
    </lineage>
</organism>
<dbReference type="GeneID" id="88786407"/>
<dbReference type="AlphaFoldDB" id="A0A085T7V6"/>
<reference evidence="1 2" key="1">
    <citation type="submission" date="2015-07" db="EMBL/GenBank/DDBJ databases">
        <authorList>
            <consortium name="Pathogen Informatics"/>
        </authorList>
    </citation>
    <scope>NUCLEOTIDE SEQUENCE [LARGE SCALE GENOMIC DNA]</scope>
    <source>
        <strain evidence="1 2">A325</strain>
    </source>
</reference>
<dbReference type="EMBL" id="CWQJ01000042">
    <property type="protein sequence ID" value="CSC86558.1"/>
    <property type="molecule type" value="Genomic_DNA"/>
</dbReference>
<dbReference type="RefSeq" id="WP_001889887.1">
    <property type="nucleotide sequence ID" value="NZ_AP018677.1"/>
</dbReference>